<sequence length="458" mass="52033">MVSIACSDFKQTVLPQDTVQPPMAVDFAFTHVNLVPMNQEQVLRNRTVLVKDERIVAILSDDETLDYQAVTTIDGKDQYVLPGLADMHSHLRMNPQAMFNQYIANGVTTVRNMSLKDGDQDHLALRDKLKNRQMTGPRYLVSGPQLKPENLPDMAAAEKMMRFYVENGFDVVKIHADLPQDIYDLVLTVSKQNNIMVTGHTQHKMPLADTLRMDSVEHVEELLYISMHEPHTEEVDAKIFFRDHAKKLADFEKPEYRLEMAKAFIESDTAIVTTLTIFDAITDWLDDERFSALATREHNKYLPKWIKEQYLSDSQNPYRDPNWPFTLEAIKHNNNLIQTLMAQFQQQGVQLILGVDAFGTVIPGFSVHKELGIMVKAGLSPFQALETGTINVARYLGEDDERGSIEQGKLADFFMVRNNPLENIENAQQVTGVFVKDQWHNQADLTAMLAKAAALNAR</sequence>
<dbReference type="InterPro" id="IPR011059">
    <property type="entry name" value="Metal-dep_hydrolase_composite"/>
</dbReference>
<dbReference type="EMBL" id="LAZL01000002">
    <property type="protein sequence ID" value="KMT66988.1"/>
    <property type="molecule type" value="Genomic_DNA"/>
</dbReference>
<evidence type="ECO:0000313" key="2">
    <source>
        <dbReference type="EMBL" id="KMT66988.1"/>
    </source>
</evidence>
<evidence type="ECO:0000313" key="3">
    <source>
        <dbReference type="Proteomes" id="UP000037600"/>
    </source>
</evidence>
<dbReference type="InterPro" id="IPR051781">
    <property type="entry name" value="Metallo-dep_Hydrolase"/>
</dbReference>
<reference evidence="2 3" key="1">
    <citation type="submission" date="2015-04" db="EMBL/GenBank/DDBJ databases">
        <title>Draft Genome Sequence of the Novel Agar-Digesting Marine Bacterium Q1.</title>
        <authorList>
            <person name="Li Y."/>
            <person name="Li D."/>
            <person name="Chen G."/>
            <person name="Du Z."/>
        </authorList>
    </citation>
    <scope>NUCLEOTIDE SEQUENCE [LARGE SCALE GENOMIC DNA]</scope>
    <source>
        <strain evidence="2 3">Q1</strain>
    </source>
</reference>
<dbReference type="SUPFAM" id="SSF51338">
    <property type="entry name" value="Composite domain of metallo-dependent hydrolases"/>
    <property type="match status" value="1"/>
</dbReference>
<feature type="domain" description="Amidohydrolase-related" evidence="1">
    <location>
        <begin position="347"/>
        <end position="438"/>
    </location>
</feature>
<accession>A0A0J8H1T5</accession>
<dbReference type="Gene3D" id="1.20.58.520">
    <property type="entry name" value="Amidohydrolase"/>
    <property type="match status" value="1"/>
</dbReference>
<gene>
    <name evidence="2" type="ORF">XM47_00445</name>
</gene>
<dbReference type="PANTHER" id="PTHR43135:SF3">
    <property type="entry name" value="ALPHA-D-RIBOSE 1-METHYLPHOSPHONATE 5-TRIPHOSPHATE DIPHOSPHATASE"/>
    <property type="match status" value="1"/>
</dbReference>
<comment type="caution">
    <text evidence="2">The sequence shown here is derived from an EMBL/GenBank/DDBJ whole genome shotgun (WGS) entry which is preliminary data.</text>
</comment>
<protein>
    <recommendedName>
        <fullName evidence="1">Amidohydrolase-related domain-containing protein</fullName>
    </recommendedName>
</protein>
<dbReference type="PANTHER" id="PTHR43135">
    <property type="entry name" value="ALPHA-D-RIBOSE 1-METHYLPHOSPHONATE 5-TRIPHOSPHATE DIPHOSPHATASE"/>
    <property type="match status" value="1"/>
</dbReference>
<proteinExistence type="predicted"/>
<dbReference type="Gene3D" id="3.30.110.90">
    <property type="entry name" value="Amidohydrolase"/>
    <property type="match status" value="1"/>
</dbReference>
<name>A0A0J8H1T5_9ALTE</name>
<dbReference type="Proteomes" id="UP000037600">
    <property type="component" value="Unassembled WGS sequence"/>
</dbReference>
<keyword evidence="3" id="KW-1185">Reference proteome</keyword>
<dbReference type="GO" id="GO:0016810">
    <property type="term" value="F:hydrolase activity, acting on carbon-nitrogen (but not peptide) bonds"/>
    <property type="evidence" value="ECO:0007669"/>
    <property type="project" value="InterPro"/>
</dbReference>
<organism evidence="2 3">
    <name type="scientific">Catenovulum maritimum</name>
    <dbReference type="NCBI Taxonomy" id="1513271"/>
    <lineage>
        <taxon>Bacteria</taxon>
        <taxon>Pseudomonadati</taxon>
        <taxon>Pseudomonadota</taxon>
        <taxon>Gammaproteobacteria</taxon>
        <taxon>Alteromonadales</taxon>
        <taxon>Alteromonadaceae</taxon>
        <taxon>Catenovulum</taxon>
    </lineage>
</organism>
<evidence type="ECO:0000259" key="1">
    <source>
        <dbReference type="Pfam" id="PF01979"/>
    </source>
</evidence>
<dbReference type="Gene3D" id="3.40.50.10910">
    <property type="entry name" value="Amidohydrolase"/>
    <property type="match status" value="1"/>
</dbReference>
<dbReference type="AlphaFoldDB" id="A0A0J8H1T5"/>
<dbReference type="SUPFAM" id="SSF51556">
    <property type="entry name" value="Metallo-dependent hydrolases"/>
    <property type="match status" value="1"/>
</dbReference>
<dbReference type="Pfam" id="PF01979">
    <property type="entry name" value="Amidohydro_1"/>
    <property type="match status" value="1"/>
</dbReference>
<dbReference type="InterPro" id="IPR006680">
    <property type="entry name" value="Amidohydro-rel"/>
</dbReference>
<dbReference type="Gene3D" id="2.30.40.10">
    <property type="entry name" value="Urease, subunit C, domain 1"/>
    <property type="match status" value="1"/>
</dbReference>
<dbReference type="InterPro" id="IPR032466">
    <property type="entry name" value="Metal_Hydrolase"/>
</dbReference>
<dbReference type="STRING" id="1513271.XM47_00445"/>